<dbReference type="InterPro" id="IPR000873">
    <property type="entry name" value="AMP-dep_synth/lig_dom"/>
</dbReference>
<evidence type="ECO:0000259" key="1">
    <source>
        <dbReference type="Pfam" id="PF00501"/>
    </source>
</evidence>
<organism evidence="3 4">
    <name type="scientific">Luedemannella helvata</name>
    <dbReference type="NCBI Taxonomy" id="349315"/>
    <lineage>
        <taxon>Bacteria</taxon>
        <taxon>Bacillati</taxon>
        <taxon>Actinomycetota</taxon>
        <taxon>Actinomycetes</taxon>
        <taxon>Micromonosporales</taxon>
        <taxon>Micromonosporaceae</taxon>
        <taxon>Luedemannella</taxon>
    </lineage>
</organism>
<dbReference type="PANTHER" id="PTHR43201">
    <property type="entry name" value="ACYL-COA SYNTHETASE"/>
    <property type="match status" value="1"/>
</dbReference>
<evidence type="ECO:0008006" key="5">
    <source>
        <dbReference type="Google" id="ProtNLM"/>
    </source>
</evidence>
<gene>
    <name evidence="3" type="ORF">GCM10009681_06910</name>
</gene>
<dbReference type="PANTHER" id="PTHR43201:SF32">
    <property type="entry name" value="2-SUCCINYLBENZOATE--COA LIGASE, CHLOROPLASTIC_PEROXISOMAL"/>
    <property type="match status" value="1"/>
</dbReference>
<dbReference type="SUPFAM" id="SSF56801">
    <property type="entry name" value="Acetyl-CoA synthetase-like"/>
    <property type="match status" value="1"/>
</dbReference>
<feature type="domain" description="AMP-dependent synthetase/ligase" evidence="1">
    <location>
        <begin position="18"/>
        <end position="368"/>
    </location>
</feature>
<sequence length="498" mass="52912">MSEQSDLADRIRAVLAIDPDAPAVEYHGTWYDWRSLATVAVDVERRLRALDTPGIAVGVVLRNDPAIVGAVLGVLLAGGCVVTISAHQGDAGLEHDLKTLLPPVVVALRRDWDRDGARAAAAGALGLRVGPGDATAVGVEIGEPDGAVAAGRRPPRPEVAIEMLTSGTTGPPKRVPLGYRALGRAIFAAGRHYSSGSAQVRLGTGVAIISSPMVHMSGLFRTVLNICQGRRIALMDRFQVAEFAGLVQRHRPKAVSLVPAALAMVLDADVPAAVFDSVKVVTAGTSHLPVDLQRRFEERYQVAVMPSYGATEFAGGVAGWNLPLYREWGDRKRGSVGRPQGGRELRVVTEDGEPLPAGERGLLEVRTSGDASWVRTTDLAHIDEDGFLFIDGRADDVIIRGGFKITPATIVDVLRQHPAVRDAGVVGIPDARLGAVPVAAVELVTPDAATEEDLIAFVRGRLTGYQVPVRVVPVDALPRTDSLKVSQPMLRTLLQDLT</sequence>
<dbReference type="Pfam" id="PF00501">
    <property type="entry name" value="AMP-binding"/>
    <property type="match status" value="1"/>
</dbReference>
<dbReference type="Proteomes" id="UP001500655">
    <property type="component" value="Unassembled WGS sequence"/>
</dbReference>
<protein>
    <recommendedName>
        <fullName evidence="5">Long-chain fatty acid--CoA ligase</fullName>
    </recommendedName>
</protein>
<evidence type="ECO:0000313" key="4">
    <source>
        <dbReference type="Proteomes" id="UP001500655"/>
    </source>
</evidence>
<dbReference type="InterPro" id="IPR042099">
    <property type="entry name" value="ANL_N_sf"/>
</dbReference>
<keyword evidence="4" id="KW-1185">Reference proteome</keyword>
<dbReference type="CDD" id="cd04433">
    <property type="entry name" value="AFD_class_I"/>
    <property type="match status" value="1"/>
</dbReference>
<proteinExistence type="predicted"/>
<evidence type="ECO:0000313" key="3">
    <source>
        <dbReference type="EMBL" id="GAA1738761.1"/>
    </source>
</evidence>
<feature type="domain" description="AMP-binding enzyme C-terminal" evidence="2">
    <location>
        <begin position="413"/>
        <end position="484"/>
    </location>
</feature>
<dbReference type="RefSeq" id="WP_344076680.1">
    <property type="nucleotide sequence ID" value="NZ_BAAALS010000002.1"/>
</dbReference>
<comment type="caution">
    <text evidence="3">The sequence shown here is derived from an EMBL/GenBank/DDBJ whole genome shotgun (WGS) entry which is preliminary data.</text>
</comment>
<dbReference type="Pfam" id="PF13193">
    <property type="entry name" value="AMP-binding_C"/>
    <property type="match status" value="1"/>
</dbReference>
<dbReference type="Gene3D" id="3.30.300.30">
    <property type="match status" value="1"/>
</dbReference>
<accession>A0ABP4VXM3</accession>
<name>A0ABP4VXM3_9ACTN</name>
<dbReference type="Gene3D" id="3.40.50.12780">
    <property type="entry name" value="N-terminal domain of ligase-like"/>
    <property type="match status" value="1"/>
</dbReference>
<dbReference type="EMBL" id="BAAALS010000002">
    <property type="protein sequence ID" value="GAA1738761.1"/>
    <property type="molecule type" value="Genomic_DNA"/>
</dbReference>
<dbReference type="InterPro" id="IPR045851">
    <property type="entry name" value="AMP-bd_C_sf"/>
</dbReference>
<reference evidence="4" key="1">
    <citation type="journal article" date="2019" name="Int. J. Syst. Evol. Microbiol.">
        <title>The Global Catalogue of Microorganisms (GCM) 10K type strain sequencing project: providing services to taxonomists for standard genome sequencing and annotation.</title>
        <authorList>
            <consortium name="The Broad Institute Genomics Platform"/>
            <consortium name="The Broad Institute Genome Sequencing Center for Infectious Disease"/>
            <person name="Wu L."/>
            <person name="Ma J."/>
        </authorList>
    </citation>
    <scope>NUCLEOTIDE SEQUENCE [LARGE SCALE GENOMIC DNA]</scope>
    <source>
        <strain evidence="4">JCM 13249</strain>
    </source>
</reference>
<evidence type="ECO:0000259" key="2">
    <source>
        <dbReference type="Pfam" id="PF13193"/>
    </source>
</evidence>
<dbReference type="InterPro" id="IPR025110">
    <property type="entry name" value="AMP-bd_C"/>
</dbReference>